<feature type="domain" description="4Fe-4S ferredoxin-type" evidence="5">
    <location>
        <begin position="1"/>
        <end position="30"/>
    </location>
</feature>
<keyword evidence="3" id="KW-0408">Iron</keyword>
<keyword evidence="7" id="KW-1185">Reference proteome</keyword>
<feature type="domain" description="4Fe-4S ferredoxin-type" evidence="5">
    <location>
        <begin position="32"/>
        <end position="61"/>
    </location>
</feature>
<evidence type="ECO:0000256" key="2">
    <source>
        <dbReference type="ARBA" id="ARBA00022723"/>
    </source>
</evidence>
<dbReference type="PROSITE" id="PS51379">
    <property type="entry name" value="4FE4S_FER_2"/>
    <property type="match status" value="2"/>
</dbReference>
<dbReference type="Gene3D" id="3.30.70.20">
    <property type="match status" value="1"/>
</dbReference>
<dbReference type="Pfam" id="PF13187">
    <property type="entry name" value="Fer4_9"/>
    <property type="match status" value="1"/>
</dbReference>
<keyword evidence="2" id="KW-0479">Metal-binding</keyword>
<keyword evidence="1" id="KW-0004">4Fe-4S</keyword>
<evidence type="ECO:0000313" key="7">
    <source>
        <dbReference type="Proteomes" id="UP000559117"/>
    </source>
</evidence>
<evidence type="ECO:0000313" key="6">
    <source>
        <dbReference type="EMBL" id="MBB5337498.1"/>
    </source>
</evidence>
<dbReference type="PROSITE" id="PS00198">
    <property type="entry name" value="4FE4S_FER_1"/>
    <property type="match status" value="2"/>
</dbReference>
<dbReference type="GO" id="GO:0009973">
    <property type="term" value="F:adenylyl-sulfate reductase activity"/>
    <property type="evidence" value="ECO:0007669"/>
    <property type="project" value="UniProtKB-EC"/>
</dbReference>
<reference evidence="6 7" key="1">
    <citation type="submission" date="2020-08" db="EMBL/GenBank/DDBJ databases">
        <title>Genomic Encyclopedia of Type Strains, Phase IV (KMG-IV): sequencing the most valuable type-strain genomes for metagenomic binning, comparative biology and taxonomic classification.</title>
        <authorList>
            <person name="Goeker M."/>
        </authorList>
    </citation>
    <scope>NUCLEOTIDE SEQUENCE [LARGE SCALE GENOMIC DNA]</scope>
    <source>
        <strain evidence="6 7">DSM 24661</strain>
    </source>
</reference>
<accession>A0A840URX2</accession>
<evidence type="ECO:0000256" key="4">
    <source>
        <dbReference type="ARBA" id="ARBA00023014"/>
    </source>
</evidence>
<dbReference type="EMBL" id="JACHFH010000053">
    <property type="protein sequence ID" value="MBB5337498.1"/>
    <property type="molecule type" value="Genomic_DNA"/>
</dbReference>
<name>A0A840URX2_9FIRM</name>
<dbReference type="SUPFAM" id="SSF54862">
    <property type="entry name" value="4Fe-4S ferredoxins"/>
    <property type="match status" value="1"/>
</dbReference>
<dbReference type="InterPro" id="IPR017896">
    <property type="entry name" value="4Fe4S_Fe-S-bd"/>
</dbReference>
<sequence>MSIQIDKDMCCGCRRCSAVCPGMLIEHDADKKAQIVYPKDCWGCASCLKECPAGAIKFYLAADIGGHGAVMQIKRQGNITQWIINKENSTTIIKTDSKAANKY</sequence>
<dbReference type="GO" id="GO:0051539">
    <property type="term" value="F:4 iron, 4 sulfur cluster binding"/>
    <property type="evidence" value="ECO:0007669"/>
    <property type="project" value="UniProtKB-KW"/>
</dbReference>
<evidence type="ECO:0000259" key="5">
    <source>
        <dbReference type="PROSITE" id="PS51379"/>
    </source>
</evidence>
<dbReference type="EC" id="1.8.99.2" evidence="6"/>
<keyword evidence="4" id="KW-0411">Iron-sulfur</keyword>
<dbReference type="AlphaFoldDB" id="A0A840URX2"/>
<proteinExistence type="predicted"/>
<organism evidence="6 7">
    <name type="scientific">Pectinatus brassicae</name>
    <dbReference type="NCBI Taxonomy" id="862415"/>
    <lineage>
        <taxon>Bacteria</taxon>
        <taxon>Bacillati</taxon>
        <taxon>Bacillota</taxon>
        <taxon>Negativicutes</taxon>
        <taxon>Selenomonadales</taxon>
        <taxon>Selenomonadaceae</taxon>
        <taxon>Pectinatus</taxon>
    </lineage>
</organism>
<dbReference type="RefSeq" id="WP_183863356.1">
    <property type="nucleotide sequence ID" value="NZ_JACHFH010000053.1"/>
</dbReference>
<dbReference type="PANTHER" id="PTHR43687">
    <property type="entry name" value="ADENYLYLSULFATE REDUCTASE, BETA SUBUNIT"/>
    <property type="match status" value="1"/>
</dbReference>
<dbReference type="PANTHER" id="PTHR43687:SF3">
    <property type="entry name" value="4FE-4S FERREDOXIN-TYPE DOMAIN-CONTAINING PROTEIN"/>
    <property type="match status" value="1"/>
</dbReference>
<dbReference type="InterPro" id="IPR050572">
    <property type="entry name" value="Fe-S_Ferredoxin"/>
</dbReference>
<gene>
    <name evidence="6" type="ORF">HNR32_002660</name>
</gene>
<dbReference type="GO" id="GO:0046872">
    <property type="term" value="F:metal ion binding"/>
    <property type="evidence" value="ECO:0007669"/>
    <property type="project" value="UniProtKB-KW"/>
</dbReference>
<dbReference type="Proteomes" id="UP000559117">
    <property type="component" value="Unassembled WGS sequence"/>
</dbReference>
<comment type="caution">
    <text evidence="6">The sequence shown here is derived from an EMBL/GenBank/DDBJ whole genome shotgun (WGS) entry which is preliminary data.</text>
</comment>
<keyword evidence="6" id="KW-0560">Oxidoreductase</keyword>
<evidence type="ECO:0000256" key="3">
    <source>
        <dbReference type="ARBA" id="ARBA00023004"/>
    </source>
</evidence>
<evidence type="ECO:0000256" key="1">
    <source>
        <dbReference type="ARBA" id="ARBA00022485"/>
    </source>
</evidence>
<protein>
    <submittedName>
        <fullName evidence="6">Adenylylsulfate reductase subunit B</fullName>
        <ecNumber evidence="6">1.8.99.2</ecNumber>
    </submittedName>
</protein>
<dbReference type="InterPro" id="IPR017900">
    <property type="entry name" value="4Fe4S_Fe_S_CS"/>
</dbReference>